<evidence type="ECO:0000256" key="5">
    <source>
        <dbReference type="ARBA" id="ARBA00023136"/>
    </source>
</evidence>
<feature type="transmembrane region" description="Helical" evidence="6">
    <location>
        <begin position="6"/>
        <end position="26"/>
    </location>
</feature>
<dbReference type="OrthoDB" id="9791807at2"/>
<feature type="transmembrane region" description="Helical" evidence="6">
    <location>
        <begin position="201"/>
        <end position="222"/>
    </location>
</feature>
<evidence type="ECO:0000256" key="3">
    <source>
        <dbReference type="ARBA" id="ARBA00022692"/>
    </source>
</evidence>
<reference evidence="7 8" key="1">
    <citation type="submission" date="2018-04" db="EMBL/GenBank/DDBJ databases">
        <title>Thalassorhabdus spongiae gen. nov., sp. nov., isolated from a marine sponge in South-West Iceland.</title>
        <authorList>
            <person name="Knobloch S."/>
            <person name="Daussin A."/>
            <person name="Johannsson R."/>
            <person name="Marteinsson V.T."/>
        </authorList>
    </citation>
    <scope>NUCLEOTIDE SEQUENCE [LARGE SCALE GENOMIC DNA]</scope>
    <source>
        <strain evidence="7 8">Hp12</strain>
    </source>
</reference>
<name>A0A2V1H420_9GAMM</name>
<dbReference type="RefSeq" id="WP_116686458.1">
    <property type="nucleotide sequence ID" value="NZ_CAWNYD010000002.1"/>
</dbReference>
<dbReference type="Proteomes" id="UP000244906">
    <property type="component" value="Unassembled WGS sequence"/>
</dbReference>
<feature type="transmembrane region" description="Helical" evidence="6">
    <location>
        <begin position="234"/>
        <end position="258"/>
    </location>
</feature>
<gene>
    <name evidence="7" type="ORF">DC094_07270</name>
</gene>
<evidence type="ECO:0000256" key="1">
    <source>
        <dbReference type="ARBA" id="ARBA00004141"/>
    </source>
</evidence>
<dbReference type="AlphaFoldDB" id="A0A2V1H420"/>
<comment type="similarity">
    <text evidence="2">Belongs to the UPF0014 family.</text>
</comment>
<keyword evidence="5 6" id="KW-0472">Membrane</keyword>
<comment type="caution">
    <text evidence="7">The sequence shown here is derived from an EMBL/GenBank/DDBJ whole genome shotgun (WGS) entry which is preliminary data.</text>
</comment>
<evidence type="ECO:0000256" key="6">
    <source>
        <dbReference type="SAM" id="Phobius"/>
    </source>
</evidence>
<dbReference type="EMBL" id="QDDL01000002">
    <property type="protein sequence ID" value="PVZ70386.1"/>
    <property type="molecule type" value="Genomic_DNA"/>
</dbReference>
<keyword evidence="3 6" id="KW-0812">Transmembrane</keyword>
<keyword evidence="4 6" id="KW-1133">Transmembrane helix</keyword>
<evidence type="ECO:0000313" key="8">
    <source>
        <dbReference type="Proteomes" id="UP000244906"/>
    </source>
</evidence>
<feature type="transmembrane region" description="Helical" evidence="6">
    <location>
        <begin position="144"/>
        <end position="163"/>
    </location>
</feature>
<accession>A0A2V1H420</accession>
<keyword evidence="8" id="KW-1185">Reference proteome</keyword>
<proteinExistence type="inferred from homology"/>
<comment type="subcellular location">
    <subcellularLocation>
        <location evidence="1">Membrane</location>
        <topology evidence="1">Multi-pass membrane protein</topology>
    </subcellularLocation>
</comment>
<feature type="transmembrane region" description="Helical" evidence="6">
    <location>
        <begin position="62"/>
        <end position="81"/>
    </location>
</feature>
<dbReference type="GO" id="GO:0005886">
    <property type="term" value="C:plasma membrane"/>
    <property type="evidence" value="ECO:0007669"/>
    <property type="project" value="TreeGrafter"/>
</dbReference>
<dbReference type="PANTHER" id="PTHR30028">
    <property type="entry name" value="UPF0014 INNER MEMBRANE PROTEIN YBBM-RELATED"/>
    <property type="match status" value="1"/>
</dbReference>
<protein>
    <submittedName>
        <fullName evidence="7">ABC transporter permease</fullName>
    </submittedName>
</protein>
<dbReference type="PANTHER" id="PTHR30028:SF0">
    <property type="entry name" value="PROTEIN ALUMINUM SENSITIVE 3"/>
    <property type="match status" value="1"/>
</dbReference>
<feature type="transmembrane region" description="Helical" evidence="6">
    <location>
        <begin position="38"/>
        <end position="56"/>
    </location>
</feature>
<feature type="transmembrane region" description="Helical" evidence="6">
    <location>
        <begin position="93"/>
        <end position="114"/>
    </location>
</feature>
<evidence type="ECO:0000256" key="4">
    <source>
        <dbReference type="ARBA" id="ARBA00022989"/>
    </source>
</evidence>
<dbReference type="InterPro" id="IPR005226">
    <property type="entry name" value="UPF0014_fam"/>
</dbReference>
<dbReference type="Pfam" id="PF03649">
    <property type="entry name" value="UPF0014"/>
    <property type="match status" value="1"/>
</dbReference>
<evidence type="ECO:0000256" key="2">
    <source>
        <dbReference type="ARBA" id="ARBA00005268"/>
    </source>
</evidence>
<organism evidence="7 8">
    <name type="scientific">Pelagibaculum spongiae</name>
    <dbReference type="NCBI Taxonomy" id="2080658"/>
    <lineage>
        <taxon>Bacteria</taxon>
        <taxon>Pseudomonadati</taxon>
        <taxon>Pseudomonadota</taxon>
        <taxon>Gammaproteobacteria</taxon>
        <taxon>Oceanospirillales</taxon>
        <taxon>Pelagibaculum</taxon>
    </lineage>
</organism>
<evidence type="ECO:0000313" key="7">
    <source>
        <dbReference type="EMBL" id="PVZ70386.1"/>
    </source>
</evidence>
<sequence>MSELTPSPNIWFASILLLPLLAIIYFERLAMIKQSLLALLRMLIQLSLIGIYLEFLFQLNHWGINLLWLAIMLTTANLQILKRSGLSKQFFPAVFASLFIGCFGSGVIILLALMPENLFQSIASTLSDTTSNKSWQTVFDARQMIPLTGMILGNSLQANLLALERFYSEIRQNPQKLYERVMLGGTLNQALRPWRQSALKVALAPTLATMATLGIVFLPGLMTGQILAGIDPFVAIQYQILIMLGIFSSITISCWCSLKLSQKIAFDSMNRFCQ</sequence>